<evidence type="ECO:0000256" key="6">
    <source>
        <dbReference type="ARBA" id="ARBA00023157"/>
    </source>
</evidence>
<evidence type="ECO:0000256" key="5">
    <source>
        <dbReference type="ARBA" id="ARBA00023002"/>
    </source>
</evidence>
<evidence type="ECO:0000313" key="12">
    <source>
        <dbReference type="EMBL" id="KSW11679.1"/>
    </source>
</evidence>
<dbReference type="Gene3D" id="3.40.30.10">
    <property type="entry name" value="Glutaredoxin"/>
    <property type="match status" value="1"/>
</dbReference>
<evidence type="ECO:0000256" key="9">
    <source>
        <dbReference type="ARBA" id="ARBA00038489"/>
    </source>
</evidence>
<comment type="subunit">
    <text evidence="1">Monomer.</text>
</comment>
<evidence type="ECO:0000256" key="4">
    <source>
        <dbReference type="ARBA" id="ARBA00022862"/>
    </source>
</evidence>
<comment type="catalytic activity">
    <reaction evidence="10">
        <text>a hydroperoxide + [thioredoxin]-dithiol = an alcohol + [thioredoxin]-disulfide + H2O</text>
        <dbReference type="Rhea" id="RHEA:62620"/>
        <dbReference type="Rhea" id="RHEA-COMP:10698"/>
        <dbReference type="Rhea" id="RHEA-COMP:10700"/>
        <dbReference type="ChEBI" id="CHEBI:15377"/>
        <dbReference type="ChEBI" id="CHEBI:29950"/>
        <dbReference type="ChEBI" id="CHEBI:30879"/>
        <dbReference type="ChEBI" id="CHEBI:35924"/>
        <dbReference type="ChEBI" id="CHEBI:50058"/>
        <dbReference type="EC" id="1.11.1.24"/>
    </reaction>
</comment>
<dbReference type="CDD" id="cd03017">
    <property type="entry name" value="PRX_BCP"/>
    <property type="match status" value="1"/>
</dbReference>
<sequence length="170" mass="18975">MLKRLHPCTRGGLVAVVLEPGSEAPVFEAVTHTGSKLRLDELRGRIVVLYFYPRAMTPGCTREAQRFNELLDEFERLGAVVLGVSTDPPERNRRFAEKLGLRFTLLSDPEGEIARLYGVLKEGTKRPSAQRVTFIIDKEGRIVEVLKNIRPAEKHADLALEAVKRLAGEG</sequence>
<dbReference type="InterPro" id="IPR036249">
    <property type="entry name" value="Thioredoxin-like_sf"/>
</dbReference>
<dbReference type="FunFam" id="3.40.30.10:FF:000007">
    <property type="entry name" value="Thioredoxin-dependent thiol peroxidase"/>
    <property type="match status" value="1"/>
</dbReference>
<evidence type="ECO:0000256" key="1">
    <source>
        <dbReference type="ARBA" id="ARBA00011245"/>
    </source>
</evidence>
<dbReference type="EMBL" id="LNTB01000001">
    <property type="protein sequence ID" value="KSW11679.1"/>
    <property type="molecule type" value="Genomic_DNA"/>
</dbReference>
<keyword evidence="6" id="KW-1015">Disulfide bond</keyword>
<comment type="similarity">
    <text evidence="9">Belongs to the peroxiredoxin family. BCP/PrxQ subfamily.</text>
</comment>
<evidence type="ECO:0000256" key="3">
    <source>
        <dbReference type="ARBA" id="ARBA00022559"/>
    </source>
</evidence>
<dbReference type="InterPro" id="IPR050924">
    <property type="entry name" value="Peroxiredoxin_BCP/PrxQ"/>
</dbReference>
<dbReference type="Proteomes" id="UP000053352">
    <property type="component" value="Unassembled WGS sequence"/>
</dbReference>
<dbReference type="InterPro" id="IPR000866">
    <property type="entry name" value="AhpC/TSA"/>
</dbReference>
<keyword evidence="3" id="KW-0575">Peroxidase</keyword>
<comment type="caution">
    <text evidence="12">The sequence shown here is derived from an EMBL/GenBank/DDBJ whole genome shotgun (WGS) entry which is preliminary data.</text>
</comment>
<dbReference type="PROSITE" id="PS51352">
    <property type="entry name" value="THIOREDOXIN_2"/>
    <property type="match status" value="1"/>
</dbReference>
<evidence type="ECO:0000256" key="7">
    <source>
        <dbReference type="ARBA" id="ARBA00023284"/>
    </source>
</evidence>
<name>A0A0V8RUF0_PYROC</name>
<dbReference type="OrthoDB" id="145578at2157"/>
<dbReference type="STRING" id="2309.CF15_02345"/>
<organism evidence="12 13">
    <name type="scientific">Pyrodictium occultum</name>
    <dbReference type="NCBI Taxonomy" id="2309"/>
    <lineage>
        <taxon>Archaea</taxon>
        <taxon>Thermoproteota</taxon>
        <taxon>Thermoprotei</taxon>
        <taxon>Desulfurococcales</taxon>
        <taxon>Pyrodictiaceae</taxon>
        <taxon>Pyrodictium</taxon>
    </lineage>
</organism>
<dbReference type="SUPFAM" id="SSF52833">
    <property type="entry name" value="Thioredoxin-like"/>
    <property type="match status" value="1"/>
</dbReference>
<evidence type="ECO:0000256" key="10">
    <source>
        <dbReference type="ARBA" id="ARBA00049091"/>
    </source>
</evidence>
<evidence type="ECO:0000313" key="13">
    <source>
        <dbReference type="Proteomes" id="UP000053352"/>
    </source>
</evidence>
<accession>A0A0V8RUF0</accession>
<proteinExistence type="inferred from homology"/>
<feature type="domain" description="Thioredoxin" evidence="11">
    <location>
        <begin position="18"/>
        <end position="168"/>
    </location>
</feature>
<dbReference type="PANTHER" id="PTHR42801:SF4">
    <property type="entry name" value="AHPC_TSA FAMILY PROTEIN"/>
    <property type="match status" value="1"/>
</dbReference>
<dbReference type="EC" id="1.11.1.24" evidence="2"/>
<keyword evidence="4" id="KW-0049">Antioxidant</keyword>
<keyword evidence="13" id="KW-1185">Reference proteome</keyword>
<protein>
    <recommendedName>
        <fullName evidence="2">thioredoxin-dependent peroxiredoxin</fullName>
        <ecNumber evidence="2">1.11.1.24</ecNumber>
    </recommendedName>
    <alternativeName>
        <fullName evidence="8">Thioredoxin peroxidase</fullName>
    </alternativeName>
</protein>
<gene>
    <name evidence="12" type="ORF">CF15_02345</name>
</gene>
<dbReference type="PANTHER" id="PTHR42801">
    <property type="entry name" value="THIOREDOXIN-DEPENDENT PEROXIDE REDUCTASE"/>
    <property type="match status" value="1"/>
</dbReference>
<dbReference type="GO" id="GO:0034599">
    <property type="term" value="P:cellular response to oxidative stress"/>
    <property type="evidence" value="ECO:0007669"/>
    <property type="project" value="TreeGrafter"/>
</dbReference>
<dbReference type="RefSeq" id="WP_058370356.1">
    <property type="nucleotide sequence ID" value="NZ_LNTB01000001.1"/>
</dbReference>
<dbReference type="GO" id="GO:0005737">
    <property type="term" value="C:cytoplasm"/>
    <property type="evidence" value="ECO:0007669"/>
    <property type="project" value="TreeGrafter"/>
</dbReference>
<keyword evidence="5" id="KW-0560">Oxidoreductase</keyword>
<evidence type="ECO:0000256" key="2">
    <source>
        <dbReference type="ARBA" id="ARBA00013017"/>
    </source>
</evidence>
<dbReference type="GO" id="GO:0045454">
    <property type="term" value="P:cell redox homeostasis"/>
    <property type="evidence" value="ECO:0007669"/>
    <property type="project" value="TreeGrafter"/>
</dbReference>
<dbReference type="InterPro" id="IPR013766">
    <property type="entry name" value="Thioredoxin_domain"/>
</dbReference>
<dbReference type="Pfam" id="PF00578">
    <property type="entry name" value="AhpC-TSA"/>
    <property type="match status" value="1"/>
</dbReference>
<dbReference type="GO" id="GO:0008379">
    <property type="term" value="F:thioredoxin peroxidase activity"/>
    <property type="evidence" value="ECO:0007669"/>
    <property type="project" value="TreeGrafter"/>
</dbReference>
<evidence type="ECO:0000256" key="8">
    <source>
        <dbReference type="ARBA" id="ARBA00032824"/>
    </source>
</evidence>
<keyword evidence="7" id="KW-0676">Redox-active center</keyword>
<reference evidence="12 13" key="1">
    <citation type="submission" date="2015-11" db="EMBL/GenBank/DDBJ databases">
        <title>Genome sequence of Pyrodictium occultum PL-19, a marine hyperthermophilic archaeon isolated from Volcano, Italy.</title>
        <authorList>
            <person name="Utturkar S."/>
            <person name="Huber H."/>
            <person name="Leptihn S."/>
            <person name="Brown S."/>
            <person name="Stetter K.O."/>
            <person name="Podar M."/>
        </authorList>
    </citation>
    <scope>NUCLEOTIDE SEQUENCE [LARGE SCALE GENOMIC DNA]</scope>
    <source>
        <strain evidence="12 13">PL-19</strain>
    </source>
</reference>
<dbReference type="AlphaFoldDB" id="A0A0V8RUF0"/>
<evidence type="ECO:0000259" key="11">
    <source>
        <dbReference type="PROSITE" id="PS51352"/>
    </source>
</evidence>